<evidence type="ECO:0000256" key="1">
    <source>
        <dbReference type="ARBA" id="ARBA00022723"/>
    </source>
</evidence>
<dbReference type="Proteomes" id="UP000244248">
    <property type="component" value="Unassembled WGS sequence"/>
</dbReference>
<dbReference type="Gene3D" id="1.10.340.30">
    <property type="entry name" value="Hypothetical protein, domain 2"/>
    <property type="match status" value="1"/>
</dbReference>
<comment type="function">
    <text evidence="7">Hydrolysis of the deoxyribose N-glycosidic bond to excise 3-methyladenine from the damaged DNA polymer formed by alkylation lesions.</text>
</comment>
<keyword evidence="11" id="KW-1185">Reference proteome</keyword>
<evidence type="ECO:0000256" key="6">
    <source>
        <dbReference type="ARBA" id="ARBA00052558"/>
    </source>
</evidence>
<feature type="binding site" evidence="9">
    <location>
        <position position="183"/>
    </location>
    <ligand>
        <name>Zn(2+)</name>
        <dbReference type="ChEBI" id="CHEBI:29105"/>
    </ligand>
</feature>
<reference evidence="10 11" key="1">
    <citation type="submission" date="2018-04" db="EMBL/GenBank/DDBJ databases">
        <title>Novel species isolated from glacier.</title>
        <authorList>
            <person name="Liu Q."/>
            <person name="Xin Y.-H."/>
        </authorList>
    </citation>
    <scope>NUCLEOTIDE SEQUENCE [LARGE SCALE GENOMIC DNA]</scope>
    <source>
        <strain evidence="10 11">GT1R17</strain>
    </source>
</reference>
<keyword evidence="5" id="KW-0234">DNA repair</keyword>
<dbReference type="AlphaFoldDB" id="A0A2T5MIX7"/>
<evidence type="ECO:0000256" key="2">
    <source>
        <dbReference type="ARBA" id="ARBA00022763"/>
    </source>
</evidence>
<evidence type="ECO:0000256" key="5">
    <source>
        <dbReference type="ARBA" id="ARBA00023204"/>
    </source>
</evidence>
<feature type="binding site" evidence="9">
    <location>
        <position position="8"/>
    </location>
    <ligand>
        <name>Zn(2+)</name>
        <dbReference type="ChEBI" id="CHEBI:29105"/>
    </ligand>
</feature>
<feature type="binding site" evidence="9">
    <location>
        <position position="21"/>
    </location>
    <ligand>
        <name>Zn(2+)</name>
        <dbReference type="ChEBI" id="CHEBI:29105"/>
    </ligand>
</feature>
<dbReference type="GO" id="GO:0008725">
    <property type="term" value="F:DNA-3-methyladenine glycosylase activity"/>
    <property type="evidence" value="ECO:0007669"/>
    <property type="project" value="UniProtKB-EC"/>
</dbReference>
<proteinExistence type="predicted"/>
<dbReference type="OrthoDB" id="9807664at2"/>
<gene>
    <name evidence="10" type="ORF">CJD38_06260</name>
</gene>
<comment type="caution">
    <text evidence="10">The sequence shown here is derived from an EMBL/GenBank/DDBJ whole genome shotgun (WGS) entry which is preliminary data.</text>
</comment>
<dbReference type="GO" id="GO:0006284">
    <property type="term" value="P:base-excision repair"/>
    <property type="evidence" value="ECO:0007669"/>
    <property type="project" value="InterPro"/>
</dbReference>
<sequence length="194" mass="22189">MSKVITRCSWADRTPLEIIYHDNEWGVPQRDDCALFEFLILEGAQAGLSWSTILAKREGYRAAFDGFDVQKVARYTDAKLEKLRENPAIVRNKLKILSARTNAKAFIKVQQEFGSFSAYYWAFVNNKPIINHFKSMKDVPPKTELSDRISKDLLNRGFKFVGSTIIYAYMQATGMVNDHLTTCDCYGRLGGKRK</sequence>
<dbReference type="InterPro" id="IPR011257">
    <property type="entry name" value="DNA_glycosylase"/>
</dbReference>
<dbReference type="Pfam" id="PF03352">
    <property type="entry name" value="Adenine_glyco"/>
    <property type="match status" value="1"/>
</dbReference>
<dbReference type="PANTHER" id="PTHR30037">
    <property type="entry name" value="DNA-3-METHYLADENINE GLYCOSYLASE 1"/>
    <property type="match status" value="1"/>
</dbReference>
<dbReference type="GO" id="GO:0046872">
    <property type="term" value="F:metal ion binding"/>
    <property type="evidence" value="ECO:0007669"/>
    <property type="project" value="UniProtKB-KW"/>
</dbReference>
<keyword evidence="1 9" id="KW-0479">Metal-binding</keyword>
<evidence type="ECO:0000256" key="4">
    <source>
        <dbReference type="ARBA" id="ARBA00022833"/>
    </source>
</evidence>
<dbReference type="RefSeq" id="WP_107939726.1">
    <property type="nucleotide sequence ID" value="NZ_QANS01000002.1"/>
</dbReference>
<comment type="catalytic activity">
    <reaction evidence="6">
        <text>Hydrolysis of alkylated DNA, releasing 3-methyladenine.</text>
        <dbReference type="EC" id="3.2.2.20"/>
    </reaction>
</comment>
<evidence type="ECO:0000256" key="9">
    <source>
        <dbReference type="PIRSR" id="PIRSR605019-1"/>
    </source>
</evidence>
<evidence type="ECO:0000256" key="8">
    <source>
        <dbReference type="ARBA" id="ARBA00066766"/>
    </source>
</evidence>
<dbReference type="SUPFAM" id="SSF48150">
    <property type="entry name" value="DNA-glycosylase"/>
    <property type="match status" value="1"/>
</dbReference>
<organism evidence="10 11">
    <name type="scientific">Stenotrophobium rhamnosiphilum</name>
    <dbReference type="NCBI Taxonomy" id="2029166"/>
    <lineage>
        <taxon>Bacteria</taxon>
        <taxon>Pseudomonadati</taxon>
        <taxon>Pseudomonadota</taxon>
        <taxon>Gammaproteobacteria</taxon>
        <taxon>Nevskiales</taxon>
        <taxon>Nevskiaceae</taxon>
        <taxon>Stenotrophobium</taxon>
    </lineage>
</organism>
<evidence type="ECO:0000256" key="7">
    <source>
        <dbReference type="ARBA" id="ARBA00057608"/>
    </source>
</evidence>
<dbReference type="InterPro" id="IPR052891">
    <property type="entry name" value="DNA-3mA_glycosylase"/>
</dbReference>
<feature type="binding site" evidence="9">
    <location>
        <position position="179"/>
    </location>
    <ligand>
        <name>Zn(2+)</name>
        <dbReference type="ChEBI" id="CHEBI:29105"/>
    </ligand>
</feature>
<evidence type="ECO:0000313" key="10">
    <source>
        <dbReference type="EMBL" id="PTU32531.1"/>
    </source>
</evidence>
<dbReference type="PANTHER" id="PTHR30037:SF4">
    <property type="entry name" value="DNA-3-METHYLADENINE GLYCOSYLASE I"/>
    <property type="match status" value="1"/>
</dbReference>
<dbReference type="InterPro" id="IPR005019">
    <property type="entry name" value="Adenine_glyco"/>
</dbReference>
<dbReference type="FunFam" id="1.10.340.30:FF:000009">
    <property type="entry name" value="DNA-3-methyladenine glycosylase I"/>
    <property type="match status" value="1"/>
</dbReference>
<keyword evidence="3" id="KW-0378">Hydrolase</keyword>
<dbReference type="EMBL" id="QANS01000002">
    <property type="protein sequence ID" value="PTU32531.1"/>
    <property type="molecule type" value="Genomic_DNA"/>
</dbReference>
<evidence type="ECO:0000256" key="3">
    <source>
        <dbReference type="ARBA" id="ARBA00022801"/>
    </source>
</evidence>
<name>A0A2T5MIX7_9GAMM</name>
<dbReference type="EC" id="3.2.2.20" evidence="8"/>
<keyword evidence="4 9" id="KW-0862">Zinc</keyword>
<evidence type="ECO:0000313" key="11">
    <source>
        <dbReference type="Proteomes" id="UP000244248"/>
    </source>
</evidence>
<keyword evidence="2" id="KW-0227">DNA damage</keyword>
<accession>A0A2T5MIX7</accession>
<protein>
    <recommendedName>
        <fullName evidence="8">DNA-3-methyladenine glycosylase I</fullName>
        <ecNumber evidence="8">3.2.2.20</ecNumber>
    </recommendedName>
</protein>